<feature type="transmembrane region" description="Helical" evidence="2">
    <location>
        <begin position="210"/>
        <end position="231"/>
    </location>
</feature>
<name>A0ABN2J409_9ACTN</name>
<gene>
    <name evidence="3" type="ORF">GCM10009765_77580</name>
</gene>
<feature type="transmembrane region" description="Helical" evidence="2">
    <location>
        <begin position="177"/>
        <end position="198"/>
    </location>
</feature>
<protein>
    <submittedName>
        <fullName evidence="3">DUF3159 domain-containing protein</fullName>
    </submittedName>
</protein>
<reference evidence="3 4" key="1">
    <citation type="journal article" date="2019" name="Int. J. Syst. Evol. Microbiol.">
        <title>The Global Catalogue of Microorganisms (GCM) 10K type strain sequencing project: providing services to taxonomists for standard genome sequencing and annotation.</title>
        <authorList>
            <consortium name="The Broad Institute Genomics Platform"/>
            <consortium name="The Broad Institute Genome Sequencing Center for Infectious Disease"/>
            <person name="Wu L."/>
            <person name="Ma J."/>
        </authorList>
    </citation>
    <scope>NUCLEOTIDE SEQUENCE [LARGE SCALE GENOMIC DNA]</scope>
    <source>
        <strain evidence="3 4">JCM 14718</strain>
    </source>
</reference>
<keyword evidence="2" id="KW-1133">Transmembrane helix</keyword>
<dbReference type="RefSeq" id="WP_344315013.1">
    <property type="nucleotide sequence ID" value="NZ_BAAANY010000042.1"/>
</dbReference>
<feature type="transmembrane region" description="Helical" evidence="2">
    <location>
        <begin position="51"/>
        <end position="70"/>
    </location>
</feature>
<sequence>MTPGESRLEKPTESEAVPATDESGGKPNLDDISIKEYFSTGEFRREVARQVGGWTGIAESAIPVIVFVAVNTFTSLYPALIAAVASSLVIGAFRLIRKQSPRQAINGLFGIAVAAIYAAKTGKAVDFYLPGILISYAYAVVIAGSLLFRRPLVGAVWAFFGNIGTEWRKERRLFRMFSWLTVLWAVVWIAKVTVQAWMYLAGFSATELGIARIILGTPPIVLLIAVTAWCVQRSNARQTVTSDPDQDPAS</sequence>
<feature type="region of interest" description="Disordered" evidence="1">
    <location>
        <begin position="1"/>
        <end position="28"/>
    </location>
</feature>
<keyword evidence="4" id="KW-1185">Reference proteome</keyword>
<accession>A0ABN2J409</accession>
<dbReference type="EMBL" id="BAAANY010000042">
    <property type="protein sequence ID" value="GAA1717555.1"/>
    <property type="molecule type" value="Genomic_DNA"/>
</dbReference>
<organism evidence="3 4">
    <name type="scientific">Fodinicola feengrottensis</name>
    <dbReference type="NCBI Taxonomy" id="435914"/>
    <lineage>
        <taxon>Bacteria</taxon>
        <taxon>Bacillati</taxon>
        <taxon>Actinomycetota</taxon>
        <taxon>Actinomycetes</taxon>
        <taxon>Mycobacteriales</taxon>
        <taxon>Fodinicola</taxon>
    </lineage>
</organism>
<proteinExistence type="predicted"/>
<evidence type="ECO:0000313" key="3">
    <source>
        <dbReference type="EMBL" id="GAA1717555.1"/>
    </source>
</evidence>
<dbReference type="InterPro" id="IPR016566">
    <property type="entry name" value="UCP010219"/>
</dbReference>
<keyword evidence="2" id="KW-0812">Transmembrane</keyword>
<dbReference type="Pfam" id="PF11361">
    <property type="entry name" value="DUF3159"/>
    <property type="match status" value="1"/>
</dbReference>
<dbReference type="Proteomes" id="UP001500618">
    <property type="component" value="Unassembled WGS sequence"/>
</dbReference>
<evidence type="ECO:0000256" key="2">
    <source>
        <dbReference type="SAM" id="Phobius"/>
    </source>
</evidence>
<evidence type="ECO:0000313" key="4">
    <source>
        <dbReference type="Proteomes" id="UP001500618"/>
    </source>
</evidence>
<feature type="compositionally biased region" description="Basic and acidic residues" evidence="1">
    <location>
        <begin position="1"/>
        <end position="13"/>
    </location>
</feature>
<comment type="caution">
    <text evidence="3">The sequence shown here is derived from an EMBL/GenBank/DDBJ whole genome shotgun (WGS) entry which is preliminary data.</text>
</comment>
<feature type="transmembrane region" description="Helical" evidence="2">
    <location>
        <begin position="103"/>
        <end position="121"/>
    </location>
</feature>
<evidence type="ECO:0000256" key="1">
    <source>
        <dbReference type="SAM" id="MobiDB-lite"/>
    </source>
</evidence>
<feature type="transmembrane region" description="Helical" evidence="2">
    <location>
        <begin position="76"/>
        <end position="96"/>
    </location>
</feature>
<keyword evidence="2" id="KW-0472">Membrane</keyword>
<feature type="transmembrane region" description="Helical" evidence="2">
    <location>
        <begin position="127"/>
        <end position="148"/>
    </location>
</feature>